<keyword evidence="3" id="KW-1185">Reference proteome</keyword>
<dbReference type="Proteomes" id="UP000765509">
    <property type="component" value="Unassembled WGS sequence"/>
</dbReference>
<protein>
    <submittedName>
        <fullName evidence="2">Uncharacterized protein</fullName>
    </submittedName>
</protein>
<comment type="caution">
    <text evidence="2">The sequence shown here is derived from an EMBL/GenBank/DDBJ whole genome shotgun (WGS) entry which is preliminary data.</text>
</comment>
<sequence length="85" mass="9069">MPTSPQGQMGDKPQLGPPEPFLAPNPIKPKMAIKTLRTHFAQGSLWSLVTARGHQISSAQSFPSTQGGLFPFLHASRTQGCRSGA</sequence>
<reference evidence="2" key="1">
    <citation type="submission" date="2021-03" db="EMBL/GenBank/DDBJ databases">
        <title>Draft genome sequence of rust myrtle Austropuccinia psidii MF-1, a brazilian biotype.</title>
        <authorList>
            <person name="Quecine M.C."/>
            <person name="Pachon D.M.R."/>
            <person name="Bonatelli M.L."/>
            <person name="Correr F.H."/>
            <person name="Franceschini L.M."/>
            <person name="Leite T.F."/>
            <person name="Margarido G.R.A."/>
            <person name="Almeida C.A."/>
            <person name="Ferrarezi J.A."/>
            <person name="Labate C.A."/>
        </authorList>
    </citation>
    <scope>NUCLEOTIDE SEQUENCE</scope>
    <source>
        <strain evidence="2">MF-1</strain>
    </source>
</reference>
<dbReference type="EMBL" id="AVOT02010168">
    <property type="protein sequence ID" value="MBW0489616.1"/>
    <property type="molecule type" value="Genomic_DNA"/>
</dbReference>
<evidence type="ECO:0000256" key="1">
    <source>
        <dbReference type="SAM" id="MobiDB-lite"/>
    </source>
</evidence>
<name>A0A9Q3CQU7_9BASI</name>
<gene>
    <name evidence="2" type="ORF">O181_029331</name>
</gene>
<feature type="region of interest" description="Disordered" evidence="1">
    <location>
        <begin position="1"/>
        <end position="25"/>
    </location>
</feature>
<evidence type="ECO:0000313" key="3">
    <source>
        <dbReference type="Proteomes" id="UP000765509"/>
    </source>
</evidence>
<evidence type="ECO:0000313" key="2">
    <source>
        <dbReference type="EMBL" id="MBW0489616.1"/>
    </source>
</evidence>
<feature type="compositionally biased region" description="Pro residues" evidence="1">
    <location>
        <begin position="15"/>
        <end position="25"/>
    </location>
</feature>
<dbReference type="AlphaFoldDB" id="A0A9Q3CQU7"/>
<proteinExistence type="predicted"/>
<organism evidence="2 3">
    <name type="scientific">Austropuccinia psidii MF-1</name>
    <dbReference type="NCBI Taxonomy" id="1389203"/>
    <lineage>
        <taxon>Eukaryota</taxon>
        <taxon>Fungi</taxon>
        <taxon>Dikarya</taxon>
        <taxon>Basidiomycota</taxon>
        <taxon>Pucciniomycotina</taxon>
        <taxon>Pucciniomycetes</taxon>
        <taxon>Pucciniales</taxon>
        <taxon>Sphaerophragmiaceae</taxon>
        <taxon>Austropuccinia</taxon>
    </lineage>
</organism>
<accession>A0A9Q3CQU7</accession>